<proteinExistence type="predicted"/>
<reference evidence="3 4" key="1">
    <citation type="submission" date="2009-11" db="EMBL/GenBank/DDBJ databases">
        <title>Annotation of Allomyces macrogynus ATCC 38327.</title>
        <authorList>
            <consortium name="The Broad Institute Genome Sequencing Platform"/>
            <person name="Russ C."/>
            <person name="Cuomo C."/>
            <person name="Burger G."/>
            <person name="Gray M.W."/>
            <person name="Holland P.W.H."/>
            <person name="King N."/>
            <person name="Lang F.B.F."/>
            <person name="Roger A.J."/>
            <person name="Ruiz-Trillo I."/>
            <person name="Young S.K."/>
            <person name="Zeng Q."/>
            <person name="Gargeya S."/>
            <person name="Fitzgerald M."/>
            <person name="Haas B."/>
            <person name="Abouelleil A."/>
            <person name="Alvarado L."/>
            <person name="Arachchi H.M."/>
            <person name="Berlin A."/>
            <person name="Chapman S.B."/>
            <person name="Gearin G."/>
            <person name="Goldberg J."/>
            <person name="Griggs A."/>
            <person name="Gujja S."/>
            <person name="Hansen M."/>
            <person name="Heiman D."/>
            <person name="Howarth C."/>
            <person name="Larimer J."/>
            <person name="Lui A."/>
            <person name="MacDonald P.J.P."/>
            <person name="McCowen C."/>
            <person name="Montmayeur A."/>
            <person name="Murphy C."/>
            <person name="Neiman D."/>
            <person name="Pearson M."/>
            <person name="Priest M."/>
            <person name="Roberts A."/>
            <person name="Saif S."/>
            <person name="Shea T."/>
            <person name="Sisk P."/>
            <person name="Stolte C."/>
            <person name="Sykes S."/>
            <person name="Wortman J."/>
            <person name="Nusbaum C."/>
            <person name="Birren B."/>
        </authorList>
    </citation>
    <scope>NUCLEOTIDE SEQUENCE [LARGE SCALE GENOMIC DNA]</scope>
    <source>
        <strain evidence="3 4">ATCC 38327</strain>
    </source>
</reference>
<feature type="transmembrane region" description="Helical" evidence="2">
    <location>
        <begin position="162"/>
        <end position="181"/>
    </location>
</feature>
<dbReference type="OrthoDB" id="5599399at2759"/>
<feature type="region of interest" description="Disordered" evidence="1">
    <location>
        <begin position="302"/>
        <end position="324"/>
    </location>
</feature>
<dbReference type="VEuPathDB" id="FungiDB:AMAG_04699"/>
<evidence type="ECO:0000256" key="1">
    <source>
        <dbReference type="SAM" id="MobiDB-lite"/>
    </source>
</evidence>
<feature type="region of interest" description="Disordered" evidence="1">
    <location>
        <begin position="343"/>
        <end position="395"/>
    </location>
</feature>
<name>A0A0L0S664_ALLM3</name>
<accession>A0A0L0S664</accession>
<evidence type="ECO:0000313" key="4">
    <source>
        <dbReference type="Proteomes" id="UP000054350"/>
    </source>
</evidence>
<feature type="transmembrane region" description="Helical" evidence="2">
    <location>
        <begin position="122"/>
        <end position="142"/>
    </location>
</feature>
<evidence type="ECO:0000313" key="3">
    <source>
        <dbReference type="EMBL" id="KNE57854.1"/>
    </source>
</evidence>
<keyword evidence="2" id="KW-1133">Transmembrane helix</keyword>
<organism evidence="3 4">
    <name type="scientific">Allomyces macrogynus (strain ATCC 38327)</name>
    <name type="common">Allomyces javanicus var. macrogynus</name>
    <dbReference type="NCBI Taxonomy" id="578462"/>
    <lineage>
        <taxon>Eukaryota</taxon>
        <taxon>Fungi</taxon>
        <taxon>Fungi incertae sedis</taxon>
        <taxon>Blastocladiomycota</taxon>
        <taxon>Blastocladiomycetes</taxon>
        <taxon>Blastocladiales</taxon>
        <taxon>Blastocladiaceae</taxon>
        <taxon>Allomyces</taxon>
    </lineage>
</organism>
<protein>
    <submittedName>
        <fullName evidence="3">Uncharacterized protein</fullName>
    </submittedName>
</protein>
<reference evidence="4" key="2">
    <citation type="submission" date="2009-11" db="EMBL/GenBank/DDBJ databases">
        <title>The Genome Sequence of Allomyces macrogynus strain ATCC 38327.</title>
        <authorList>
            <consortium name="The Broad Institute Genome Sequencing Platform"/>
            <person name="Russ C."/>
            <person name="Cuomo C."/>
            <person name="Shea T."/>
            <person name="Young S.K."/>
            <person name="Zeng Q."/>
            <person name="Koehrsen M."/>
            <person name="Haas B."/>
            <person name="Borodovsky M."/>
            <person name="Guigo R."/>
            <person name="Alvarado L."/>
            <person name="Berlin A."/>
            <person name="Borenstein D."/>
            <person name="Chen Z."/>
            <person name="Engels R."/>
            <person name="Freedman E."/>
            <person name="Gellesch M."/>
            <person name="Goldberg J."/>
            <person name="Griggs A."/>
            <person name="Gujja S."/>
            <person name="Heiman D."/>
            <person name="Hepburn T."/>
            <person name="Howarth C."/>
            <person name="Jen D."/>
            <person name="Larson L."/>
            <person name="Lewis B."/>
            <person name="Mehta T."/>
            <person name="Park D."/>
            <person name="Pearson M."/>
            <person name="Roberts A."/>
            <person name="Saif S."/>
            <person name="Shenoy N."/>
            <person name="Sisk P."/>
            <person name="Stolte C."/>
            <person name="Sykes S."/>
            <person name="Walk T."/>
            <person name="White J."/>
            <person name="Yandava C."/>
            <person name="Burger G."/>
            <person name="Gray M.W."/>
            <person name="Holland P.W.H."/>
            <person name="King N."/>
            <person name="Lang F.B.F."/>
            <person name="Roger A.J."/>
            <person name="Ruiz-Trillo I."/>
            <person name="Lander E."/>
            <person name="Nusbaum C."/>
        </authorList>
    </citation>
    <scope>NUCLEOTIDE SEQUENCE [LARGE SCALE GENOMIC DNA]</scope>
    <source>
        <strain evidence="4">ATCC 38327</strain>
    </source>
</reference>
<gene>
    <name evidence="3" type="ORF">AMAG_04699</name>
</gene>
<dbReference type="EMBL" id="GG745332">
    <property type="protein sequence ID" value="KNE57854.1"/>
    <property type="molecule type" value="Genomic_DNA"/>
</dbReference>
<evidence type="ECO:0000256" key="2">
    <source>
        <dbReference type="SAM" id="Phobius"/>
    </source>
</evidence>
<feature type="transmembrane region" description="Helical" evidence="2">
    <location>
        <begin position="95"/>
        <end position="115"/>
    </location>
</feature>
<feature type="transmembrane region" description="Helical" evidence="2">
    <location>
        <begin position="52"/>
        <end position="75"/>
    </location>
</feature>
<keyword evidence="4" id="KW-1185">Reference proteome</keyword>
<sequence>MATLFTMSSISSESILSHIAGLTTSVPSLMTHISVLNAVFCGYKGLPLQKAVITFTIAGMLVDVGIFFAMTQWLLDPAWSLWGPVTVGLNVVKRIYSMLPTHLVFLRFTAIVRSFRRARKRAVMYTGIYAFLGVLTACAHLAAYVPADWVSSKAHESFIYRYVYRVLNIVCVLYYSGLAIYTDIKFISLSKSNPHMQRRFATIRQFYPSEIYVGYEFLMLIIVLSTLVLGIFDESVSSAPYNEQFLLALISLNASYSVKAAAILPGDSSLSDTDEATGGISQSKTGMGMSQFHSEIGIPMSQTGSQIQAPQRAVHHQPPGSGLTVNTSSNLTGSTATMSATGFSSPATPHGLAAPFSPAQYGPPSPYAANNGPRTTGANPNVVDYSRGGNGGDKSALALVEMRPVQK</sequence>
<dbReference type="Proteomes" id="UP000054350">
    <property type="component" value="Unassembled WGS sequence"/>
</dbReference>
<keyword evidence="2" id="KW-0472">Membrane</keyword>
<dbReference type="AlphaFoldDB" id="A0A0L0S664"/>
<feature type="transmembrane region" description="Helical" evidence="2">
    <location>
        <begin position="212"/>
        <end position="232"/>
    </location>
</feature>
<keyword evidence="2" id="KW-0812">Transmembrane</keyword>